<name>A0A165PCC0_EXIGL</name>
<feature type="compositionally biased region" description="Low complexity" evidence="1">
    <location>
        <begin position="56"/>
        <end position="66"/>
    </location>
</feature>
<evidence type="ECO:0000313" key="3">
    <source>
        <dbReference type="Proteomes" id="UP000077266"/>
    </source>
</evidence>
<evidence type="ECO:0000256" key="1">
    <source>
        <dbReference type="SAM" id="MobiDB-lite"/>
    </source>
</evidence>
<dbReference type="STRING" id="1314781.A0A165PCC0"/>
<reference evidence="2 3" key="1">
    <citation type="journal article" date="2016" name="Mol. Biol. Evol.">
        <title>Comparative Genomics of Early-Diverging Mushroom-Forming Fungi Provides Insights into the Origins of Lignocellulose Decay Capabilities.</title>
        <authorList>
            <person name="Nagy L.G."/>
            <person name="Riley R."/>
            <person name="Tritt A."/>
            <person name="Adam C."/>
            <person name="Daum C."/>
            <person name="Floudas D."/>
            <person name="Sun H."/>
            <person name="Yadav J.S."/>
            <person name="Pangilinan J."/>
            <person name="Larsson K.H."/>
            <person name="Matsuura K."/>
            <person name="Barry K."/>
            <person name="Labutti K."/>
            <person name="Kuo R."/>
            <person name="Ohm R.A."/>
            <person name="Bhattacharya S.S."/>
            <person name="Shirouzu T."/>
            <person name="Yoshinaga Y."/>
            <person name="Martin F.M."/>
            <person name="Grigoriev I.V."/>
            <person name="Hibbett D.S."/>
        </authorList>
    </citation>
    <scope>NUCLEOTIDE SEQUENCE [LARGE SCALE GENOMIC DNA]</scope>
    <source>
        <strain evidence="2 3">HHB12029</strain>
    </source>
</reference>
<keyword evidence="3" id="KW-1185">Reference proteome</keyword>
<evidence type="ECO:0000313" key="2">
    <source>
        <dbReference type="EMBL" id="KZW01968.1"/>
    </source>
</evidence>
<dbReference type="EMBL" id="KV425890">
    <property type="protein sequence ID" value="KZW01968.1"/>
    <property type="molecule type" value="Genomic_DNA"/>
</dbReference>
<feature type="region of interest" description="Disordered" evidence="1">
    <location>
        <begin position="21"/>
        <end position="98"/>
    </location>
</feature>
<feature type="compositionally biased region" description="Polar residues" evidence="1">
    <location>
        <begin position="21"/>
        <end position="43"/>
    </location>
</feature>
<protein>
    <submittedName>
        <fullName evidence="2">Uncharacterized protein</fullName>
    </submittedName>
</protein>
<sequence>MSTASLRLKTRPAILSIFLPTSVTTPHERTSPPQVHQCTSTSPLPRRESRSGSDSPARAQPAPAAAKMLCRPKSIRTYGDGTELDGIEDLPTDRDIKR</sequence>
<gene>
    <name evidence="2" type="ORF">EXIGLDRAFT_736709</name>
</gene>
<dbReference type="AlphaFoldDB" id="A0A165PCC0"/>
<accession>A0A165PCC0</accession>
<dbReference type="OrthoDB" id="19159at2759"/>
<organism evidence="2 3">
    <name type="scientific">Exidia glandulosa HHB12029</name>
    <dbReference type="NCBI Taxonomy" id="1314781"/>
    <lineage>
        <taxon>Eukaryota</taxon>
        <taxon>Fungi</taxon>
        <taxon>Dikarya</taxon>
        <taxon>Basidiomycota</taxon>
        <taxon>Agaricomycotina</taxon>
        <taxon>Agaricomycetes</taxon>
        <taxon>Auriculariales</taxon>
        <taxon>Exidiaceae</taxon>
        <taxon>Exidia</taxon>
    </lineage>
</organism>
<proteinExistence type="predicted"/>
<dbReference type="InParanoid" id="A0A165PCC0"/>
<dbReference type="Proteomes" id="UP000077266">
    <property type="component" value="Unassembled WGS sequence"/>
</dbReference>